<dbReference type="RefSeq" id="WP_029557652.1">
    <property type="nucleotide sequence ID" value="NZ_BSDO01000003.1"/>
</dbReference>
<feature type="chain" id="PRO_5040824572" evidence="4">
    <location>
        <begin position="38"/>
        <end position="367"/>
    </location>
</feature>
<keyword evidence="8" id="KW-1185">Reference proteome</keyword>
<dbReference type="PANTHER" id="PTHR30024">
    <property type="entry name" value="ALIPHATIC SULFONATES-BINDING PROTEIN-RELATED"/>
    <property type="match status" value="1"/>
</dbReference>
<evidence type="ECO:0000313" key="6">
    <source>
        <dbReference type="EMBL" id="MDR6334291.1"/>
    </source>
</evidence>
<comment type="subcellular location">
    <subcellularLocation>
        <location evidence="1">Periplasm</location>
    </subcellularLocation>
</comment>
<reference evidence="6 8" key="2">
    <citation type="submission" date="2023-07" db="EMBL/GenBank/DDBJ databases">
        <title>Genomic Encyclopedia of Type Strains, Phase IV (KMG-IV): sequencing the most valuable type-strain genomes for metagenomic binning, comparative biology and taxonomic classification.</title>
        <authorList>
            <person name="Goeker M."/>
        </authorList>
    </citation>
    <scope>NUCLEOTIDE SEQUENCE [LARGE SCALE GENOMIC DNA]</scope>
    <source>
        <strain evidence="6 8">DSM 338</strain>
    </source>
</reference>
<comment type="caution">
    <text evidence="5">The sequence shown here is derived from an EMBL/GenBank/DDBJ whole genome shotgun (WGS) entry which is preliminary data.</text>
</comment>
<dbReference type="Proteomes" id="UP001245370">
    <property type="component" value="Unassembled WGS sequence"/>
</dbReference>
<evidence type="ECO:0000256" key="2">
    <source>
        <dbReference type="ARBA" id="ARBA00010742"/>
    </source>
</evidence>
<gene>
    <name evidence="6" type="ORF">GGQ86_002767</name>
    <name evidence="5" type="ORF">XFLAVUS301_26850</name>
</gene>
<dbReference type="InterPro" id="IPR017793">
    <property type="entry name" value="ABC_transptr_urea-assoc_sub-bd"/>
</dbReference>
<protein>
    <submittedName>
        <fullName evidence="5">ABC transporter substrate-binding protein</fullName>
    </submittedName>
    <submittedName>
        <fullName evidence="6">NitT/TauT family transport system substrate-binding protein</fullName>
    </submittedName>
</protein>
<evidence type="ECO:0000313" key="5">
    <source>
        <dbReference type="EMBL" id="GLI23011.1"/>
    </source>
</evidence>
<feature type="signal peptide" evidence="4">
    <location>
        <begin position="1"/>
        <end position="37"/>
    </location>
</feature>
<accession>A0A9W6FK73</accession>
<dbReference type="Pfam" id="PF13379">
    <property type="entry name" value="NMT1_2"/>
    <property type="match status" value="1"/>
</dbReference>
<evidence type="ECO:0000313" key="7">
    <source>
        <dbReference type="Proteomes" id="UP001144397"/>
    </source>
</evidence>
<keyword evidence="3 4" id="KW-0732">Signal</keyword>
<reference evidence="5" key="1">
    <citation type="submission" date="2022-12" db="EMBL/GenBank/DDBJ databases">
        <title>Reference genome sequencing for broad-spectrum identification of bacterial and archaeal isolates by mass spectrometry.</title>
        <authorList>
            <person name="Sekiguchi Y."/>
            <person name="Tourlousse D.M."/>
        </authorList>
    </citation>
    <scope>NUCLEOTIDE SEQUENCE</scope>
    <source>
        <strain evidence="5">301</strain>
    </source>
</reference>
<dbReference type="PANTHER" id="PTHR30024:SF47">
    <property type="entry name" value="TAURINE-BINDING PERIPLASMIC PROTEIN"/>
    <property type="match status" value="1"/>
</dbReference>
<dbReference type="SUPFAM" id="SSF53850">
    <property type="entry name" value="Periplasmic binding protein-like II"/>
    <property type="match status" value="1"/>
</dbReference>
<evidence type="ECO:0000313" key="8">
    <source>
        <dbReference type="Proteomes" id="UP001245370"/>
    </source>
</evidence>
<evidence type="ECO:0000256" key="3">
    <source>
        <dbReference type="ARBA" id="ARBA00022729"/>
    </source>
</evidence>
<dbReference type="Proteomes" id="UP001144397">
    <property type="component" value="Unassembled WGS sequence"/>
</dbReference>
<dbReference type="GeneID" id="95763466"/>
<dbReference type="GO" id="GO:0042597">
    <property type="term" value="C:periplasmic space"/>
    <property type="evidence" value="ECO:0007669"/>
    <property type="project" value="UniProtKB-SubCell"/>
</dbReference>
<dbReference type="EMBL" id="JAVDPY010000004">
    <property type="protein sequence ID" value="MDR6334291.1"/>
    <property type="molecule type" value="Genomic_DNA"/>
</dbReference>
<dbReference type="EMBL" id="BSDO01000003">
    <property type="protein sequence ID" value="GLI23011.1"/>
    <property type="molecule type" value="Genomic_DNA"/>
</dbReference>
<sequence length="367" mass="38999">MRTPVSSKLHRLKSALAGAFGLAAVAGLALGAGPAEAAPKKEFKVAWSIYVGWMPWGYANDTGIVKKWADKYGIKIDVVQFNDYVESINQYTAGAFDALTVTNMDALSVPAAGGVDTTAVIVGDFSNGNDAVILKGKKDLAAIKGQKVNLVEFSVSHYLLARALESIKLKERDVKVVNTSDADMVAAYKTKAVTAVVTWNPLVSEILTDKNAHAVFDSSKIPGEIMDLLVANTAVLKDNPDFAKALVGIWYDTTTLFTADTPEGKAAREAMGKASGTDLAGFDSQLAATRLFAKAPEAVAFVRSPDVGTTMDRVRKFLFEKELLGSGAKSADAIGIELPGGKVLGDAKNVKLRFTDTWMAMVADGKL</sequence>
<name>A0A9W6FK73_XANFL</name>
<dbReference type="Gene3D" id="3.40.190.10">
    <property type="entry name" value="Periplasmic binding protein-like II"/>
    <property type="match status" value="1"/>
</dbReference>
<evidence type="ECO:0000256" key="1">
    <source>
        <dbReference type="ARBA" id="ARBA00004418"/>
    </source>
</evidence>
<comment type="similarity">
    <text evidence="2">Belongs to the bacterial solute-binding protein SsuA/TauA family.</text>
</comment>
<organism evidence="5 7">
    <name type="scientific">Xanthobacter flavus</name>
    <dbReference type="NCBI Taxonomy" id="281"/>
    <lineage>
        <taxon>Bacteria</taxon>
        <taxon>Pseudomonadati</taxon>
        <taxon>Pseudomonadota</taxon>
        <taxon>Alphaproteobacteria</taxon>
        <taxon>Hyphomicrobiales</taxon>
        <taxon>Xanthobacteraceae</taxon>
        <taxon>Xanthobacter</taxon>
    </lineage>
</organism>
<evidence type="ECO:0000256" key="4">
    <source>
        <dbReference type="SAM" id="SignalP"/>
    </source>
</evidence>
<dbReference type="NCBIfam" id="TIGR03427">
    <property type="entry name" value="ABC_peri_uca"/>
    <property type="match status" value="1"/>
</dbReference>
<dbReference type="AlphaFoldDB" id="A0A9W6FK73"/>
<proteinExistence type="inferred from homology"/>